<comment type="caution">
    <text evidence="2">The sequence shown here is derived from an EMBL/GenBank/DDBJ whole genome shotgun (WGS) entry which is preliminary data.</text>
</comment>
<reference evidence="2 3" key="1">
    <citation type="submission" date="2024-05" db="EMBL/GenBank/DDBJ databases">
        <title>Genetic variation in Jamaican populations of the coffee berry borer (Hypothenemus hampei).</title>
        <authorList>
            <person name="Errbii M."/>
            <person name="Myrie A."/>
        </authorList>
    </citation>
    <scope>NUCLEOTIDE SEQUENCE [LARGE SCALE GENOMIC DNA]</scope>
    <source>
        <strain evidence="2">JA-Hopewell-2020-01-JO</strain>
        <tissue evidence="2">Whole body</tissue>
    </source>
</reference>
<feature type="signal peptide" evidence="1">
    <location>
        <begin position="1"/>
        <end position="27"/>
    </location>
</feature>
<dbReference type="AlphaFoldDB" id="A0ABD1FA39"/>
<evidence type="ECO:0000256" key="1">
    <source>
        <dbReference type="SAM" id="SignalP"/>
    </source>
</evidence>
<name>A0ABD1FA39_HYPHA</name>
<keyword evidence="1" id="KW-0732">Signal</keyword>
<dbReference type="EMBL" id="JBDJPC010000001">
    <property type="protein sequence ID" value="KAL1516130.1"/>
    <property type="molecule type" value="Genomic_DNA"/>
</dbReference>
<dbReference type="Proteomes" id="UP001566132">
    <property type="component" value="Unassembled WGS sequence"/>
</dbReference>
<evidence type="ECO:0000313" key="2">
    <source>
        <dbReference type="EMBL" id="KAL1516130.1"/>
    </source>
</evidence>
<sequence>MIILLLRHLKSLNLLYTLTCILNIMEGDYFKVFKKYRTVIFVINDPEVMLQEPQDLHAIKSGLTVVLKCHLEASGEVHVEWFRYYYSLLLCRKKRENKHNREGDQELITLYLQILSTSFANFGMEDEFSDCFNRD</sequence>
<evidence type="ECO:0008006" key="4">
    <source>
        <dbReference type="Google" id="ProtNLM"/>
    </source>
</evidence>
<protein>
    <recommendedName>
        <fullName evidence="4">Ig-like domain-containing protein</fullName>
    </recommendedName>
</protein>
<gene>
    <name evidence="2" type="ORF">ABEB36_000051</name>
</gene>
<evidence type="ECO:0000313" key="3">
    <source>
        <dbReference type="Proteomes" id="UP001566132"/>
    </source>
</evidence>
<organism evidence="2 3">
    <name type="scientific">Hypothenemus hampei</name>
    <name type="common">Coffee berry borer</name>
    <dbReference type="NCBI Taxonomy" id="57062"/>
    <lineage>
        <taxon>Eukaryota</taxon>
        <taxon>Metazoa</taxon>
        <taxon>Ecdysozoa</taxon>
        <taxon>Arthropoda</taxon>
        <taxon>Hexapoda</taxon>
        <taxon>Insecta</taxon>
        <taxon>Pterygota</taxon>
        <taxon>Neoptera</taxon>
        <taxon>Endopterygota</taxon>
        <taxon>Coleoptera</taxon>
        <taxon>Polyphaga</taxon>
        <taxon>Cucujiformia</taxon>
        <taxon>Curculionidae</taxon>
        <taxon>Scolytinae</taxon>
        <taxon>Hypothenemus</taxon>
    </lineage>
</organism>
<keyword evidence="3" id="KW-1185">Reference proteome</keyword>
<feature type="chain" id="PRO_5044829116" description="Ig-like domain-containing protein" evidence="1">
    <location>
        <begin position="28"/>
        <end position="135"/>
    </location>
</feature>
<accession>A0ABD1FA39</accession>
<proteinExistence type="predicted"/>